<evidence type="ECO:0008006" key="3">
    <source>
        <dbReference type="Google" id="ProtNLM"/>
    </source>
</evidence>
<accession>A0ABU7W350</accession>
<dbReference type="EMBL" id="JAZHOU010000001">
    <property type="protein sequence ID" value="MEF3078401.1"/>
    <property type="molecule type" value="Genomic_DNA"/>
</dbReference>
<sequence length="794" mass="90976">MKSTVRLGFNSFFSVIFLCILNFSFSQEEEKLVKSYTDYHKTAREIVYLHLNKSTYIKGEDIGFTAYVLDKRNKKPSIYTSNLYVIIEDSNNTIVKQKLVRVNEGVASNIFEVDSSFSSGTYSIKAYTNWMLNFNEKNYYTETIQIIDLEDNVKKSTALDEEDIDAQFLPESGHLLNNVTNVVGVTIKDQNGYGIPNAKGEVIDSNKDLITTFETNQFGIGNFQLMPKIGNTYSVKIKTESKDYEVSLNQKIEQKGIILSLNKLKDKIYISLETNNETFNTIKNQRYTLMIHNGVSYNLIDVYFTDNTVITSVLDKNTTSPGINIVTLLNAEDKPIAERLFFNHHGINVLKSSTINTSKTKDSVTFNINFKYLDPSLKNSFSVSVLPQETKAYNRENNIISSTYLEPYVKGVIEQPKYYFTDTNQKKEYELDNLLITQGWSSYNWDDIFKGAPKLSYEFEQGITVKANAAPNSNGTNDQLMYSLNNEGFMISEVNPKDSYYWIYGLYPEDNTTIKMSKITEADGLKPASMYVQFFPSTIPQLNSDDSDLNFIEEKTLKLKRNNYTKNNFLKSSKNLQELDTVTVVSSPILEKRLKQHELSTDRFGRVTVVDEQDENNLIMLTDYIDQRIKSERIRTQNSNDSSFAIGRFQINYFLDDVLLTDPTILEGIFLADIESIEFNRFGIGDGYRSPNGFVKIYTKKLPSTRYDKKTTKAYEFPLTFSADKKFYIPKYKLYQNDFFKNYGVIDWKTNLTTNKNGTVTFKIAKPKVPVSIYIEGIANDGSLVAEDKKISLD</sequence>
<keyword evidence="2" id="KW-1185">Reference proteome</keyword>
<gene>
    <name evidence="1" type="ORF">V1468_05265</name>
</gene>
<organism evidence="1 2">
    <name type="scientific">Winogradskyella poriferorum</name>
    <dbReference type="NCBI Taxonomy" id="307627"/>
    <lineage>
        <taxon>Bacteria</taxon>
        <taxon>Pseudomonadati</taxon>
        <taxon>Bacteroidota</taxon>
        <taxon>Flavobacteriia</taxon>
        <taxon>Flavobacteriales</taxon>
        <taxon>Flavobacteriaceae</taxon>
        <taxon>Winogradskyella</taxon>
    </lineage>
</organism>
<protein>
    <recommendedName>
        <fullName evidence="3">TonB-dependent receptor</fullName>
    </recommendedName>
</protein>
<comment type="caution">
    <text evidence="1">The sequence shown here is derived from an EMBL/GenBank/DDBJ whole genome shotgun (WGS) entry which is preliminary data.</text>
</comment>
<dbReference type="RefSeq" id="WP_331809176.1">
    <property type="nucleotide sequence ID" value="NZ_JAZHOU010000001.1"/>
</dbReference>
<dbReference type="Proteomes" id="UP001356704">
    <property type="component" value="Unassembled WGS sequence"/>
</dbReference>
<evidence type="ECO:0000313" key="1">
    <source>
        <dbReference type="EMBL" id="MEF3078401.1"/>
    </source>
</evidence>
<proteinExistence type="predicted"/>
<dbReference type="Gene3D" id="2.60.40.1930">
    <property type="match status" value="1"/>
</dbReference>
<name>A0ABU7W350_9FLAO</name>
<evidence type="ECO:0000313" key="2">
    <source>
        <dbReference type="Proteomes" id="UP001356704"/>
    </source>
</evidence>
<reference evidence="1 2" key="1">
    <citation type="submission" date="2024-02" db="EMBL/GenBank/DDBJ databases">
        <title>Winogradskyella poriferorum JCM 12885.</title>
        <authorList>
            <person name="Zhang D.-F."/>
            <person name="Fu Z.-Y."/>
        </authorList>
    </citation>
    <scope>NUCLEOTIDE SEQUENCE [LARGE SCALE GENOMIC DNA]</scope>
    <source>
        <strain evidence="1 2">JCM 12885</strain>
    </source>
</reference>